<dbReference type="AlphaFoldDB" id="A0A371EKE2"/>
<protein>
    <submittedName>
        <fullName evidence="1">Uncharacterized protein</fullName>
    </submittedName>
</protein>
<accession>A0A371EKE2</accession>
<reference evidence="1" key="1">
    <citation type="submission" date="2018-05" db="EMBL/GenBank/DDBJ databases">
        <title>Draft genome of Mucuna pruriens seed.</title>
        <authorList>
            <person name="Nnadi N.E."/>
            <person name="Vos R."/>
            <person name="Hasami M.H."/>
            <person name="Devisetty U.K."/>
            <person name="Aguiy J.C."/>
        </authorList>
    </citation>
    <scope>NUCLEOTIDE SEQUENCE [LARGE SCALE GENOMIC DNA]</scope>
    <source>
        <strain evidence="1">JCA_2017</strain>
    </source>
</reference>
<keyword evidence="2" id="KW-1185">Reference proteome</keyword>
<dbReference type="OrthoDB" id="1427903at2759"/>
<proteinExistence type="predicted"/>
<dbReference type="EMBL" id="QJKJ01013415">
    <property type="protein sequence ID" value="RDX66501.1"/>
    <property type="molecule type" value="Genomic_DNA"/>
</dbReference>
<feature type="non-terminal residue" evidence="1">
    <location>
        <position position="97"/>
    </location>
</feature>
<sequence length="97" mass="11527">MFIENKNSMYIHMYVTRSKKIVKVIRNLHLNDDMSEIYVERGNLGKPFEKELDGKLKRVNNEKVRVTYERAFEGYSWRIHGSLTPNGVTFKIKTFNN</sequence>
<gene>
    <name evidence="1" type="ORF">CR513_54725</name>
</gene>
<dbReference type="Proteomes" id="UP000257109">
    <property type="component" value="Unassembled WGS sequence"/>
</dbReference>
<organism evidence="1 2">
    <name type="scientific">Mucuna pruriens</name>
    <name type="common">Velvet bean</name>
    <name type="synonym">Dolichos pruriens</name>
    <dbReference type="NCBI Taxonomy" id="157652"/>
    <lineage>
        <taxon>Eukaryota</taxon>
        <taxon>Viridiplantae</taxon>
        <taxon>Streptophyta</taxon>
        <taxon>Embryophyta</taxon>
        <taxon>Tracheophyta</taxon>
        <taxon>Spermatophyta</taxon>
        <taxon>Magnoliopsida</taxon>
        <taxon>eudicotyledons</taxon>
        <taxon>Gunneridae</taxon>
        <taxon>Pentapetalae</taxon>
        <taxon>rosids</taxon>
        <taxon>fabids</taxon>
        <taxon>Fabales</taxon>
        <taxon>Fabaceae</taxon>
        <taxon>Papilionoideae</taxon>
        <taxon>50 kb inversion clade</taxon>
        <taxon>NPAAA clade</taxon>
        <taxon>indigoferoid/millettioid clade</taxon>
        <taxon>Phaseoleae</taxon>
        <taxon>Mucuna</taxon>
    </lineage>
</organism>
<evidence type="ECO:0000313" key="2">
    <source>
        <dbReference type="Proteomes" id="UP000257109"/>
    </source>
</evidence>
<name>A0A371EKE2_MUCPR</name>
<evidence type="ECO:0000313" key="1">
    <source>
        <dbReference type="EMBL" id="RDX66501.1"/>
    </source>
</evidence>
<comment type="caution">
    <text evidence="1">The sequence shown here is derived from an EMBL/GenBank/DDBJ whole genome shotgun (WGS) entry which is preliminary data.</text>
</comment>
<feature type="non-terminal residue" evidence="1">
    <location>
        <position position="1"/>
    </location>
</feature>